<evidence type="ECO:0000313" key="2">
    <source>
        <dbReference type="EnsemblProtists" id="EOD08278"/>
    </source>
</evidence>
<dbReference type="GeneID" id="17254429"/>
<dbReference type="HOGENOM" id="CLU_1630128_0_0_1"/>
<proteinExistence type="predicted"/>
<accession>A0A0D3IAJ3</accession>
<protein>
    <submittedName>
        <fullName evidence="2">Uncharacterized protein</fullName>
    </submittedName>
</protein>
<sequence>MSLLALAYLAPVSFQTVACALPEGQSCTAIYADIHDGDKKKVTIGSGHLTIEPYDNQEKWIVKAALDTTHCNASIDFRVAGKPNPPPSALTATYVVGTTAGPGPLGPLPPGGAARNSFGEVVFTDPTGALGGGLPLNVWVLVNATLAGAGSVAPRMKRMCGAM</sequence>
<name>A0A0D3IAJ3_EMIH1</name>
<dbReference type="EnsemblProtists" id="EOD08278">
    <property type="protein sequence ID" value="EOD08278"/>
    <property type="gene ID" value="EMIHUDRAFT_372001"/>
</dbReference>
<dbReference type="PaxDb" id="2903-EOD08278"/>
<dbReference type="KEGG" id="ehx:EMIHUDRAFT_372001"/>
<feature type="chain" id="PRO_5044290986" evidence="1">
    <location>
        <begin position="21"/>
        <end position="163"/>
    </location>
</feature>
<reference evidence="3" key="1">
    <citation type="journal article" date="2013" name="Nature">
        <title>Pan genome of the phytoplankton Emiliania underpins its global distribution.</title>
        <authorList>
            <person name="Read B.A."/>
            <person name="Kegel J."/>
            <person name="Klute M.J."/>
            <person name="Kuo A."/>
            <person name="Lefebvre S.C."/>
            <person name="Maumus F."/>
            <person name="Mayer C."/>
            <person name="Miller J."/>
            <person name="Monier A."/>
            <person name="Salamov A."/>
            <person name="Young J."/>
            <person name="Aguilar M."/>
            <person name="Claverie J.M."/>
            <person name="Frickenhaus S."/>
            <person name="Gonzalez K."/>
            <person name="Herman E.K."/>
            <person name="Lin Y.C."/>
            <person name="Napier J."/>
            <person name="Ogata H."/>
            <person name="Sarno A.F."/>
            <person name="Shmutz J."/>
            <person name="Schroeder D."/>
            <person name="de Vargas C."/>
            <person name="Verret F."/>
            <person name="von Dassow P."/>
            <person name="Valentin K."/>
            <person name="Van de Peer Y."/>
            <person name="Wheeler G."/>
            <person name="Dacks J.B."/>
            <person name="Delwiche C.F."/>
            <person name="Dyhrman S.T."/>
            <person name="Glockner G."/>
            <person name="John U."/>
            <person name="Richards T."/>
            <person name="Worden A.Z."/>
            <person name="Zhang X."/>
            <person name="Grigoriev I.V."/>
            <person name="Allen A.E."/>
            <person name="Bidle K."/>
            <person name="Borodovsky M."/>
            <person name="Bowler C."/>
            <person name="Brownlee C."/>
            <person name="Cock J.M."/>
            <person name="Elias M."/>
            <person name="Gladyshev V.N."/>
            <person name="Groth M."/>
            <person name="Guda C."/>
            <person name="Hadaegh A."/>
            <person name="Iglesias-Rodriguez M.D."/>
            <person name="Jenkins J."/>
            <person name="Jones B.M."/>
            <person name="Lawson T."/>
            <person name="Leese F."/>
            <person name="Lindquist E."/>
            <person name="Lobanov A."/>
            <person name="Lomsadze A."/>
            <person name="Malik S.B."/>
            <person name="Marsh M.E."/>
            <person name="Mackinder L."/>
            <person name="Mock T."/>
            <person name="Mueller-Roeber B."/>
            <person name="Pagarete A."/>
            <person name="Parker M."/>
            <person name="Probert I."/>
            <person name="Quesneville H."/>
            <person name="Raines C."/>
            <person name="Rensing S.A."/>
            <person name="Riano-Pachon D.M."/>
            <person name="Richier S."/>
            <person name="Rokitta S."/>
            <person name="Shiraiwa Y."/>
            <person name="Soanes D.M."/>
            <person name="van der Giezen M."/>
            <person name="Wahlund T.M."/>
            <person name="Williams B."/>
            <person name="Wilson W."/>
            <person name="Wolfe G."/>
            <person name="Wurch L.L."/>
        </authorList>
    </citation>
    <scope>NUCLEOTIDE SEQUENCE</scope>
</reference>
<dbReference type="Proteomes" id="UP000013827">
    <property type="component" value="Unassembled WGS sequence"/>
</dbReference>
<dbReference type="AlphaFoldDB" id="A0A0D3IAJ3"/>
<evidence type="ECO:0000256" key="1">
    <source>
        <dbReference type="SAM" id="SignalP"/>
    </source>
</evidence>
<feature type="signal peptide" evidence="1">
    <location>
        <begin position="1"/>
        <end position="20"/>
    </location>
</feature>
<dbReference type="RefSeq" id="XP_005760707.1">
    <property type="nucleotide sequence ID" value="XM_005760650.1"/>
</dbReference>
<keyword evidence="1" id="KW-0732">Signal</keyword>
<keyword evidence="3" id="KW-1185">Reference proteome</keyword>
<evidence type="ECO:0000313" key="3">
    <source>
        <dbReference type="Proteomes" id="UP000013827"/>
    </source>
</evidence>
<organism evidence="2 3">
    <name type="scientific">Emiliania huxleyi (strain CCMP1516)</name>
    <dbReference type="NCBI Taxonomy" id="280463"/>
    <lineage>
        <taxon>Eukaryota</taxon>
        <taxon>Haptista</taxon>
        <taxon>Haptophyta</taxon>
        <taxon>Prymnesiophyceae</taxon>
        <taxon>Isochrysidales</taxon>
        <taxon>Noelaerhabdaceae</taxon>
        <taxon>Emiliania</taxon>
    </lineage>
</organism>
<reference evidence="2" key="2">
    <citation type="submission" date="2024-10" db="UniProtKB">
        <authorList>
            <consortium name="EnsemblProtists"/>
        </authorList>
    </citation>
    <scope>IDENTIFICATION</scope>
</reference>